<dbReference type="Gene3D" id="1.10.530.10">
    <property type="match status" value="1"/>
</dbReference>
<dbReference type="InterPro" id="IPR023346">
    <property type="entry name" value="Lysozyme-like_dom_sf"/>
</dbReference>
<organism evidence="3 4">
    <name type="scientific">Idiomarina tyrosinivorans</name>
    <dbReference type="NCBI Taxonomy" id="1445662"/>
    <lineage>
        <taxon>Bacteria</taxon>
        <taxon>Pseudomonadati</taxon>
        <taxon>Pseudomonadota</taxon>
        <taxon>Gammaproteobacteria</taxon>
        <taxon>Alteromonadales</taxon>
        <taxon>Idiomarinaceae</taxon>
        <taxon>Idiomarina</taxon>
    </lineage>
</organism>
<keyword evidence="4" id="KW-1185">Reference proteome</keyword>
<dbReference type="InterPro" id="IPR000189">
    <property type="entry name" value="Transglyc_AS"/>
</dbReference>
<comment type="similarity">
    <text evidence="1">Belongs to the transglycosylase Slt family.</text>
</comment>
<feature type="domain" description="Transglycosylase SLT" evidence="2">
    <location>
        <begin position="212"/>
        <end position="324"/>
    </location>
</feature>
<dbReference type="InterPro" id="IPR008258">
    <property type="entry name" value="Transglycosylase_SLT_dom_1"/>
</dbReference>
<accession>A0A432ZQQ7</accession>
<dbReference type="PANTHER" id="PTHR37423">
    <property type="entry name" value="SOLUBLE LYTIC MUREIN TRANSGLYCOSYLASE-RELATED"/>
    <property type="match status" value="1"/>
</dbReference>
<name>A0A432ZQQ7_9GAMM</name>
<dbReference type="GO" id="GO:0008933">
    <property type="term" value="F:peptidoglycan lytic transglycosylase activity"/>
    <property type="evidence" value="ECO:0007669"/>
    <property type="project" value="InterPro"/>
</dbReference>
<evidence type="ECO:0000313" key="4">
    <source>
        <dbReference type="Proteomes" id="UP000287996"/>
    </source>
</evidence>
<dbReference type="AlphaFoldDB" id="A0A432ZQQ7"/>
<protein>
    <recommendedName>
        <fullName evidence="2">Transglycosylase SLT domain-containing protein</fullName>
    </recommendedName>
</protein>
<proteinExistence type="inferred from homology"/>
<evidence type="ECO:0000256" key="1">
    <source>
        <dbReference type="ARBA" id="ARBA00007734"/>
    </source>
</evidence>
<dbReference type="PROSITE" id="PS00922">
    <property type="entry name" value="TRANSGLYCOSYLASE"/>
    <property type="match status" value="1"/>
</dbReference>
<dbReference type="GO" id="GO:0000270">
    <property type="term" value="P:peptidoglycan metabolic process"/>
    <property type="evidence" value="ECO:0007669"/>
    <property type="project" value="InterPro"/>
</dbReference>
<reference evidence="3 4" key="1">
    <citation type="journal article" date="2011" name="Front. Microbiol.">
        <title>Genomic signatures of strain selection and enhancement in Bacillus atrophaeus var. globigii, a historical biowarfare simulant.</title>
        <authorList>
            <person name="Gibbons H.S."/>
            <person name="Broomall S.M."/>
            <person name="McNew L.A."/>
            <person name="Daligault H."/>
            <person name="Chapman C."/>
            <person name="Bruce D."/>
            <person name="Karavis M."/>
            <person name="Krepps M."/>
            <person name="McGregor P.A."/>
            <person name="Hong C."/>
            <person name="Park K.H."/>
            <person name="Akmal A."/>
            <person name="Feldman A."/>
            <person name="Lin J.S."/>
            <person name="Chang W.E."/>
            <person name="Higgs B.W."/>
            <person name="Demirev P."/>
            <person name="Lindquist J."/>
            <person name="Liem A."/>
            <person name="Fochler E."/>
            <person name="Read T.D."/>
            <person name="Tapia R."/>
            <person name="Johnson S."/>
            <person name="Bishop-Lilly K.A."/>
            <person name="Detter C."/>
            <person name="Han C."/>
            <person name="Sozhamannan S."/>
            <person name="Rosenzweig C.N."/>
            <person name="Skowronski E.W."/>
        </authorList>
    </citation>
    <scope>NUCLEOTIDE SEQUENCE [LARGE SCALE GENOMIC DNA]</scope>
    <source>
        <strain evidence="3 4">CC-PW-9</strain>
    </source>
</reference>
<gene>
    <name evidence="3" type="ORF">CWI84_06325</name>
</gene>
<dbReference type="CDD" id="cd16893">
    <property type="entry name" value="LT_MltC_MltE"/>
    <property type="match status" value="1"/>
</dbReference>
<dbReference type="SUPFAM" id="SSF53955">
    <property type="entry name" value="Lysozyme-like"/>
    <property type="match status" value="1"/>
</dbReference>
<dbReference type="Pfam" id="PF01464">
    <property type="entry name" value="SLT"/>
    <property type="match status" value="1"/>
</dbReference>
<dbReference type="PANTHER" id="PTHR37423:SF2">
    <property type="entry name" value="MEMBRANE-BOUND LYTIC MUREIN TRANSGLYCOSYLASE C"/>
    <property type="match status" value="1"/>
</dbReference>
<dbReference type="EMBL" id="PIQH01000005">
    <property type="protein sequence ID" value="RUO80244.1"/>
    <property type="molecule type" value="Genomic_DNA"/>
</dbReference>
<comment type="caution">
    <text evidence="3">The sequence shown here is derived from an EMBL/GenBank/DDBJ whole genome shotgun (WGS) entry which is preliminary data.</text>
</comment>
<dbReference type="OrthoDB" id="5620293at2"/>
<dbReference type="GO" id="GO:0016020">
    <property type="term" value="C:membrane"/>
    <property type="evidence" value="ECO:0007669"/>
    <property type="project" value="InterPro"/>
</dbReference>
<evidence type="ECO:0000313" key="3">
    <source>
        <dbReference type="EMBL" id="RUO80244.1"/>
    </source>
</evidence>
<dbReference type="Proteomes" id="UP000287996">
    <property type="component" value="Unassembled WGS sequence"/>
</dbReference>
<evidence type="ECO:0000259" key="2">
    <source>
        <dbReference type="Pfam" id="PF01464"/>
    </source>
</evidence>
<sequence length="373" mass="41072">MKHPAIGAGLVIVGLLGSPFTSYSQSYEEFAKQQRQQYQDFAAAYVADYNAYKNKLLAQWGTATELPSKTAYVAYDEKLEQKTVVDFANDEIRIELLEPAVDVDTSAVVSKVLEQLASNSVAEVAKKDPLLKSVPINDEQPLLASWAPKMSVEQVTEAAQVSTEEVTAVVDKPATMKDASQKRVKRITLRLGDVSVFSRRAEPFRDEVEDVAAQTGVSEALILAIMQTESSFNPLAQSPIPAFGLMQIVPNSAGLDVNQRVFDKQQAPAVDTLFNPQQNIIYGGNYIKLLEQVYLRGITDPVSRRYCAIAAYNTGAGNVASVFHPQHKRVIGPAIAEINKLSADQVYSRLHSDLPYRETQAYLEKVTTALKAW</sequence>
<dbReference type="RefSeq" id="WP_126841742.1">
    <property type="nucleotide sequence ID" value="NZ_PIQH01000005.1"/>
</dbReference>